<reference evidence="5" key="1">
    <citation type="submission" date="2016-11" db="EMBL/GenBank/DDBJ databases">
        <authorList>
            <person name="Varghese N."/>
            <person name="Submissions S."/>
        </authorList>
    </citation>
    <scope>NUCLEOTIDE SEQUENCE [LARGE SCALE GENOMIC DNA]</scope>
    <source>
        <strain evidence="5">DSM 2635</strain>
    </source>
</reference>
<evidence type="ECO:0000313" key="4">
    <source>
        <dbReference type="EMBL" id="SHH35304.1"/>
    </source>
</evidence>
<dbReference type="CDD" id="cd04586">
    <property type="entry name" value="CBS_pair_BON_assoc"/>
    <property type="match status" value="1"/>
</dbReference>
<dbReference type="PROSITE" id="PS51371">
    <property type="entry name" value="CBS"/>
    <property type="match status" value="2"/>
</dbReference>
<dbReference type="Pfam" id="PF00571">
    <property type="entry name" value="CBS"/>
    <property type="match status" value="2"/>
</dbReference>
<dbReference type="STRING" id="1121321.SAMN04488530_13825"/>
<sequence length="153" mass="17401">MNNKRAKDIMTTNVVVAKKDDSISDVAKILITEKIGGLPVVDDENRVIGVISETDIIKKEKYIEAPRFINFLQGMIFLEDMNKLEEDIKKVAAYKVEDLMSTDIAKVYEDDVFDGIANIMIKKSINRVPVVDKDNKLKGIVCRYDIIKSLYNE</sequence>
<dbReference type="Proteomes" id="UP000243255">
    <property type="component" value="Unassembled WGS sequence"/>
</dbReference>
<keyword evidence="5" id="KW-1185">Reference proteome</keyword>
<dbReference type="InterPro" id="IPR046342">
    <property type="entry name" value="CBS_dom_sf"/>
</dbReference>
<dbReference type="PANTHER" id="PTHR43080">
    <property type="entry name" value="CBS DOMAIN-CONTAINING PROTEIN CBSX3, MITOCHONDRIAL"/>
    <property type="match status" value="1"/>
</dbReference>
<dbReference type="SMART" id="SM00116">
    <property type="entry name" value="CBS"/>
    <property type="match status" value="2"/>
</dbReference>
<evidence type="ECO:0000256" key="2">
    <source>
        <dbReference type="PROSITE-ProRule" id="PRU00703"/>
    </source>
</evidence>
<dbReference type="OrthoDB" id="9790355at2"/>
<accession>A0A1M5S9V9</accession>
<evidence type="ECO:0000313" key="5">
    <source>
        <dbReference type="Proteomes" id="UP000243255"/>
    </source>
</evidence>
<proteinExistence type="predicted"/>
<organism evidence="4 5">
    <name type="scientific">Asaccharospora irregularis DSM 2635</name>
    <dbReference type="NCBI Taxonomy" id="1121321"/>
    <lineage>
        <taxon>Bacteria</taxon>
        <taxon>Bacillati</taxon>
        <taxon>Bacillota</taxon>
        <taxon>Clostridia</taxon>
        <taxon>Peptostreptococcales</taxon>
        <taxon>Peptostreptococcaceae</taxon>
        <taxon>Asaccharospora</taxon>
    </lineage>
</organism>
<feature type="domain" description="CBS" evidence="3">
    <location>
        <begin position="10"/>
        <end position="67"/>
    </location>
</feature>
<dbReference type="InterPro" id="IPR051257">
    <property type="entry name" value="Diverse_CBS-Domain"/>
</dbReference>
<feature type="domain" description="CBS" evidence="3">
    <location>
        <begin position="100"/>
        <end position="153"/>
    </location>
</feature>
<protein>
    <submittedName>
        <fullName evidence="4">CBS domain-containing protein</fullName>
    </submittedName>
</protein>
<dbReference type="AlphaFoldDB" id="A0A1M5S9V9"/>
<evidence type="ECO:0000259" key="3">
    <source>
        <dbReference type="PROSITE" id="PS51371"/>
    </source>
</evidence>
<dbReference type="RefSeq" id="WP_073127326.1">
    <property type="nucleotide sequence ID" value="NZ_BAABCH010000080.1"/>
</dbReference>
<dbReference type="InterPro" id="IPR000644">
    <property type="entry name" value="CBS_dom"/>
</dbReference>
<gene>
    <name evidence="4" type="ORF">SAMN04488530_13825</name>
</gene>
<dbReference type="SUPFAM" id="SSF54631">
    <property type="entry name" value="CBS-domain pair"/>
    <property type="match status" value="1"/>
</dbReference>
<dbReference type="EMBL" id="FQWX01000038">
    <property type="protein sequence ID" value="SHH35304.1"/>
    <property type="molecule type" value="Genomic_DNA"/>
</dbReference>
<dbReference type="PANTHER" id="PTHR43080:SF2">
    <property type="entry name" value="CBS DOMAIN-CONTAINING PROTEIN"/>
    <property type="match status" value="1"/>
</dbReference>
<name>A0A1M5S9V9_9FIRM</name>
<dbReference type="Gene3D" id="3.10.580.10">
    <property type="entry name" value="CBS-domain"/>
    <property type="match status" value="1"/>
</dbReference>
<evidence type="ECO:0000256" key="1">
    <source>
        <dbReference type="ARBA" id="ARBA00023122"/>
    </source>
</evidence>
<keyword evidence="1 2" id="KW-0129">CBS domain</keyword>